<reference evidence="1" key="2">
    <citation type="journal article" date="2014" name="ISME J.">
        <title>Microbial stratification in low pH oxic and suboxic macroscopic growths along an acid mine drainage.</title>
        <authorList>
            <person name="Mendez-Garcia C."/>
            <person name="Mesa V."/>
            <person name="Sprenger R.R."/>
            <person name="Richter M."/>
            <person name="Diez M.S."/>
            <person name="Solano J."/>
            <person name="Bargiela R."/>
            <person name="Golyshina O.V."/>
            <person name="Manteca A."/>
            <person name="Ramos J.L."/>
            <person name="Gallego J.R."/>
            <person name="Llorente I."/>
            <person name="Martins Dos Santos V.A."/>
            <person name="Jensen O.N."/>
            <person name="Pelaez A.I."/>
            <person name="Sanchez J."/>
            <person name="Ferrer M."/>
        </authorList>
    </citation>
    <scope>NUCLEOTIDE SEQUENCE</scope>
</reference>
<dbReference type="EMBL" id="AUZX01014677">
    <property type="protein sequence ID" value="EQD31538.1"/>
    <property type="molecule type" value="Genomic_DNA"/>
</dbReference>
<proteinExistence type="predicted"/>
<protein>
    <submittedName>
        <fullName evidence="1">Uncharacterized protein</fullName>
    </submittedName>
</protein>
<dbReference type="AlphaFoldDB" id="T0YEI9"/>
<feature type="non-terminal residue" evidence="1">
    <location>
        <position position="1"/>
    </location>
</feature>
<accession>T0YEI9</accession>
<sequence>FPLDDLKTLARGRGVILMALERDEALRAVTLVDPAQGLVIQGTGRGGKTAQLVMTASQLQRHILMRARKGMSLESKISPLGFGAPLERSV</sequence>
<reference evidence="1" key="1">
    <citation type="submission" date="2013-08" db="EMBL/GenBank/DDBJ databases">
        <authorList>
            <person name="Mendez C."/>
            <person name="Richter M."/>
            <person name="Ferrer M."/>
            <person name="Sanchez J."/>
        </authorList>
    </citation>
    <scope>NUCLEOTIDE SEQUENCE</scope>
</reference>
<gene>
    <name evidence="1" type="ORF">B1A_19892</name>
</gene>
<name>T0YEI9_9ZZZZ</name>
<organism evidence="1">
    <name type="scientific">mine drainage metagenome</name>
    <dbReference type="NCBI Taxonomy" id="410659"/>
    <lineage>
        <taxon>unclassified sequences</taxon>
        <taxon>metagenomes</taxon>
        <taxon>ecological metagenomes</taxon>
    </lineage>
</organism>
<dbReference type="InterPro" id="IPR035516">
    <property type="entry name" value="Gyrase/topoIV_suA_C"/>
</dbReference>
<dbReference type="SUPFAM" id="SSF101904">
    <property type="entry name" value="GyrA/ParC C-terminal domain-like"/>
    <property type="match status" value="1"/>
</dbReference>
<comment type="caution">
    <text evidence="1">The sequence shown here is derived from an EMBL/GenBank/DDBJ whole genome shotgun (WGS) entry which is preliminary data.</text>
</comment>
<evidence type="ECO:0000313" key="1">
    <source>
        <dbReference type="EMBL" id="EQD31538.1"/>
    </source>
</evidence>